<dbReference type="PATRIC" id="fig|431306.5.peg.867"/>
<name>A0A0U5F567_9PROT</name>
<protein>
    <submittedName>
        <fullName evidence="1">Uncharacterized protein</fullName>
    </submittedName>
</protein>
<evidence type="ECO:0000313" key="1">
    <source>
        <dbReference type="EMBL" id="CEF54606.1"/>
    </source>
</evidence>
<gene>
    <name evidence="1" type="ORF">AGA_874</name>
</gene>
<dbReference type="EMBL" id="LN609302">
    <property type="protein sequence ID" value="CEF54606.1"/>
    <property type="molecule type" value="Genomic_DNA"/>
</dbReference>
<dbReference type="AlphaFoldDB" id="A0A0U5F567"/>
<evidence type="ECO:0000313" key="2">
    <source>
        <dbReference type="Proteomes" id="UP000068250"/>
    </source>
</evidence>
<dbReference type="STRING" id="431306.AGA_874"/>
<proteinExistence type="predicted"/>
<dbReference type="Proteomes" id="UP000068250">
    <property type="component" value="Chromosome I"/>
</dbReference>
<accession>A0A0U5F567</accession>
<dbReference type="RefSeq" id="WP_059023108.1">
    <property type="nucleotide sequence ID" value="NZ_WOTE01000003.1"/>
</dbReference>
<reference evidence="2" key="1">
    <citation type="submission" date="2014-09" db="EMBL/GenBank/DDBJ databases">
        <authorList>
            <person name="Illeghems K.G."/>
        </authorList>
    </citation>
    <scope>NUCLEOTIDE SEQUENCE [LARGE SCALE GENOMIC DNA]</scope>
    <source>
        <strain evidence="2">LMG 23848T</strain>
    </source>
</reference>
<sequence length="185" mass="20586">MGKVAARPRYEIPVAVDNGPTPERAGKSVFTAGRPSREQTVVDALLKAQEITQEAANAADKWYRTWVFAYQGYKEFPENHTANCEIRHDDLSWLMTRADAAGQIFDVRKALGMCGEVRLKAMLVEKLSFKQMAGVLFPAVSSDLGRKKVSAQCSLLLEQLAEFYATQRKKKHDAEKACTPVPLPV</sequence>
<organism evidence="1 2">
    <name type="scientific">Acetobacter ghanensis</name>
    <dbReference type="NCBI Taxonomy" id="431306"/>
    <lineage>
        <taxon>Bacteria</taxon>
        <taxon>Pseudomonadati</taxon>
        <taxon>Pseudomonadota</taxon>
        <taxon>Alphaproteobacteria</taxon>
        <taxon>Acetobacterales</taxon>
        <taxon>Acetobacteraceae</taxon>
        <taxon>Acetobacter</taxon>
    </lineage>
</organism>